<organism evidence="1 2">
    <name type="scientific">Candidatus Syntrophosphaera thermopropionivorans</name>
    <dbReference type="NCBI Taxonomy" id="2593015"/>
    <lineage>
        <taxon>Bacteria</taxon>
        <taxon>Pseudomonadati</taxon>
        <taxon>Candidatus Cloacimonadota</taxon>
        <taxon>Candidatus Cloacimonadia</taxon>
        <taxon>Candidatus Cloacimonadales</taxon>
        <taxon>Candidatus Cloacimonadaceae</taxon>
        <taxon>Candidatus Syntrophosphaera</taxon>
    </lineage>
</organism>
<reference evidence="1" key="1">
    <citation type="submission" date="2019-03" db="EMBL/GenBank/DDBJ databases">
        <title>Candidatus Syntrophosphaera thermopropionivorans: a novel player in syntrophic propionate oxidation during anaerobic digestion.</title>
        <authorList>
            <person name="Dyksma S."/>
        </authorList>
    </citation>
    <scope>NUCLEOTIDE SEQUENCE</scope>
    <source>
        <strain evidence="1">W5</strain>
    </source>
</reference>
<dbReference type="EMBL" id="SMOG01000007">
    <property type="protein sequence ID" value="TDF73275.1"/>
    <property type="molecule type" value="Genomic_DNA"/>
</dbReference>
<protein>
    <submittedName>
        <fullName evidence="1">Bifunctional diaminohydroxyphosphoribosylaminopyrimidine deaminase/5-amino-6-(5-phosphoribosylamino)uracil reductase RibD</fullName>
        <ecNumber evidence="1">1.1.1.193</ecNumber>
        <ecNumber evidence="1">3.5.4.26</ecNumber>
    </submittedName>
</protein>
<dbReference type="EC" id="3.5.4.26" evidence="1"/>
<keyword evidence="1" id="KW-0560">Oxidoreductase</keyword>
<keyword evidence="1" id="KW-0378">Hydrolase</keyword>
<keyword evidence="2" id="KW-1185">Reference proteome</keyword>
<proteinExistence type="predicted"/>
<dbReference type="EC" id="1.1.1.193" evidence="1"/>
<evidence type="ECO:0000313" key="2">
    <source>
        <dbReference type="Proteomes" id="UP000294588"/>
    </source>
</evidence>
<gene>
    <name evidence="1" type="primary">ribD</name>
    <name evidence="1" type="ORF">E0946_03640</name>
</gene>
<evidence type="ECO:0000313" key="1">
    <source>
        <dbReference type="EMBL" id="TDF73275.1"/>
    </source>
</evidence>
<comment type="caution">
    <text evidence="1">The sequence shown here is derived from an EMBL/GenBank/DDBJ whole genome shotgun (WGS) entry which is preliminary data.</text>
</comment>
<accession>A0AC61QJL7</accession>
<dbReference type="Proteomes" id="UP000294588">
    <property type="component" value="Unassembled WGS sequence"/>
</dbReference>
<name>A0AC61QJL7_9BACT</name>
<sequence>MNQPRKTLKNIPTDPANFMKEAIRLAENARGTCSPNPFVGAVIVKNGKIIAGGWTQKYGQDHAEIQALKKAGKSARDADLYVTLEPCAHYGKTPPCTDAIIKSGIKRVFIGIQDPNPLVNGKGRQKLLEAGIEVTSGIMQEEINRQLEYYLCRIQKGRPFILWKAALSLDGKYAAQDGSSRWITGESSRKMVHKLREEADVILTGIGTVLKDDPMLNVRLPKPIKQPLRAILDPYLEIPLNSQIVHFLPEYKTAIFCARGKENSPHAEALLSLGANLYPVTAKGRTLCLKEVLGILHQQGFYLVLLECGSQLASSFFSERLVDKSYIFYAPKILGGNKAILRELDLPDLNSAIHLKDITLKKTGEDWLVIGYPVYS</sequence>